<dbReference type="SUPFAM" id="SSF143430">
    <property type="entry name" value="TTP0101/SSO1404-like"/>
    <property type="match status" value="1"/>
</dbReference>
<dbReference type="GO" id="GO:0046872">
    <property type="term" value="F:metal ion binding"/>
    <property type="evidence" value="ECO:0007669"/>
    <property type="project" value="UniProtKB-UniRule"/>
</dbReference>
<dbReference type="HAMAP" id="MF_01471">
    <property type="entry name" value="Cas2"/>
    <property type="match status" value="1"/>
</dbReference>
<evidence type="ECO:0000256" key="8">
    <source>
        <dbReference type="ARBA" id="ARBA00023118"/>
    </source>
</evidence>
<organism evidence="10 11">
    <name type="scientific">Desulfurella multipotens</name>
    <dbReference type="NCBI Taxonomy" id="79269"/>
    <lineage>
        <taxon>Bacteria</taxon>
        <taxon>Pseudomonadati</taxon>
        <taxon>Campylobacterota</taxon>
        <taxon>Desulfurellia</taxon>
        <taxon>Desulfurellales</taxon>
        <taxon>Desulfurellaceae</taxon>
        <taxon>Desulfurella</taxon>
    </lineage>
</organism>
<evidence type="ECO:0000256" key="6">
    <source>
        <dbReference type="ARBA" id="ARBA00022801"/>
    </source>
</evidence>
<dbReference type="NCBIfam" id="TIGR01573">
    <property type="entry name" value="cas2"/>
    <property type="match status" value="1"/>
</dbReference>
<keyword evidence="11" id="KW-1185">Reference proteome</keyword>
<keyword evidence="5 9" id="KW-0255">Endonuclease</keyword>
<dbReference type="OrthoDB" id="9798176at2"/>
<dbReference type="GO" id="GO:0043571">
    <property type="term" value="P:maintenance of CRISPR repeat elements"/>
    <property type="evidence" value="ECO:0007669"/>
    <property type="project" value="UniProtKB-UniRule"/>
</dbReference>
<dbReference type="Pfam" id="PF09827">
    <property type="entry name" value="CRISPR_Cas2"/>
    <property type="match status" value="1"/>
</dbReference>
<dbReference type="Gene3D" id="3.30.70.240">
    <property type="match status" value="1"/>
</dbReference>
<evidence type="ECO:0000256" key="4">
    <source>
        <dbReference type="ARBA" id="ARBA00022723"/>
    </source>
</evidence>
<reference evidence="11" key="1">
    <citation type="submission" date="2016-10" db="EMBL/GenBank/DDBJ databases">
        <authorList>
            <person name="Varghese N."/>
            <person name="Submissions S."/>
        </authorList>
    </citation>
    <scope>NUCLEOTIDE SEQUENCE [LARGE SCALE GENOMIC DNA]</scope>
    <source>
        <strain evidence="11">DSM 8415</strain>
    </source>
</reference>
<evidence type="ECO:0000313" key="10">
    <source>
        <dbReference type="EMBL" id="SDC51324.1"/>
    </source>
</evidence>
<keyword evidence="7 9" id="KW-0460">Magnesium</keyword>
<dbReference type="InterPro" id="IPR021127">
    <property type="entry name" value="CRISPR_associated_Cas2"/>
</dbReference>
<feature type="binding site" evidence="9">
    <location>
        <position position="8"/>
    </location>
    <ligand>
        <name>Mg(2+)</name>
        <dbReference type="ChEBI" id="CHEBI:18420"/>
        <note>catalytic</note>
    </ligand>
</feature>
<dbReference type="InterPro" id="IPR019199">
    <property type="entry name" value="Virulence_VapD/CRISPR_Cas2"/>
</dbReference>
<comment type="cofactor">
    <cofactor evidence="1 9">
        <name>Mg(2+)</name>
        <dbReference type="ChEBI" id="CHEBI:18420"/>
    </cofactor>
</comment>
<evidence type="ECO:0000256" key="5">
    <source>
        <dbReference type="ARBA" id="ARBA00022759"/>
    </source>
</evidence>
<dbReference type="EC" id="3.1.-.-" evidence="9"/>
<protein>
    <recommendedName>
        <fullName evidence="9">CRISPR-associated endoribonuclease Cas2</fullName>
        <ecNumber evidence="9">3.1.-.-</ecNumber>
    </recommendedName>
</protein>
<keyword evidence="8 9" id="KW-0051">Antiviral defense</keyword>
<dbReference type="GO" id="GO:0004521">
    <property type="term" value="F:RNA endonuclease activity"/>
    <property type="evidence" value="ECO:0007669"/>
    <property type="project" value="InterPro"/>
</dbReference>
<dbReference type="PANTHER" id="PTHR34405:SF3">
    <property type="entry name" value="CRISPR-ASSOCIATED ENDORIBONUCLEASE CAS2 3"/>
    <property type="match status" value="1"/>
</dbReference>
<evidence type="ECO:0000256" key="7">
    <source>
        <dbReference type="ARBA" id="ARBA00022842"/>
    </source>
</evidence>
<dbReference type="RefSeq" id="WP_092128502.1">
    <property type="nucleotide sequence ID" value="NZ_FMYU01000006.1"/>
</dbReference>
<evidence type="ECO:0000313" key="11">
    <source>
        <dbReference type="Proteomes" id="UP000199411"/>
    </source>
</evidence>
<name>A0A1G6M7P2_9BACT</name>
<evidence type="ECO:0000256" key="2">
    <source>
        <dbReference type="ARBA" id="ARBA00009959"/>
    </source>
</evidence>
<comment type="function">
    <text evidence="9">CRISPR (clustered regularly interspaced short palindromic repeat), is an adaptive immune system that provides protection against mobile genetic elements (viruses, transposable elements and conjugative plasmids). CRISPR clusters contain sequences complementary to antecedent mobile elements and target invading nucleic acids. CRISPR clusters are transcribed and processed into CRISPR RNA (crRNA). Functions as a ssRNA-specific endoribonuclease. Involved in the integration of spacer DNA into the CRISPR cassette.</text>
</comment>
<dbReference type="CDD" id="cd09725">
    <property type="entry name" value="Cas2_I_II_III"/>
    <property type="match status" value="1"/>
</dbReference>
<comment type="similarity">
    <text evidence="2 9">Belongs to the CRISPR-associated endoribonuclease Cas2 protein family.</text>
</comment>
<dbReference type="EMBL" id="FMYU01000006">
    <property type="protein sequence ID" value="SDC51324.1"/>
    <property type="molecule type" value="Genomic_DNA"/>
</dbReference>
<evidence type="ECO:0000256" key="3">
    <source>
        <dbReference type="ARBA" id="ARBA00022722"/>
    </source>
</evidence>
<dbReference type="GO" id="GO:0016787">
    <property type="term" value="F:hydrolase activity"/>
    <property type="evidence" value="ECO:0007669"/>
    <property type="project" value="UniProtKB-KW"/>
</dbReference>
<dbReference type="PANTHER" id="PTHR34405">
    <property type="entry name" value="CRISPR-ASSOCIATED ENDORIBONUCLEASE CAS2"/>
    <property type="match status" value="1"/>
</dbReference>
<accession>A0A1G6M7P2</accession>
<keyword evidence="6 9" id="KW-0378">Hydrolase</keyword>
<evidence type="ECO:0000256" key="1">
    <source>
        <dbReference type="ARBA" id="ARBA00001946"/>
    </source>
</evidence>
<dbReference type="AlphaFoldDB" id="A0A1G6M7P2"/>
<dbReference type="Proteomes" id="UP000199411">
    <property type="component" value="Unassembled WGS sequence"/>
</dbReference>
<keyword evidence="3 9" id="KW-0540">Nuclease</keyword>
<proteinExistence type="inferred from homology"/>
<evidence type="ECO:0000256" key="9">
    <source>
        <dbReference type="HAMAP-Rule" id="MF_01471"/>
    </source>
</evidence>
<dbReference type="GO" id="GO:0051607">
    <property type="term" value="P:defense response to virus"/>
    <property type="evidence" value="ECO:0007669"/>
    <property type="project" value="UniProtKB-UniRule"/>
</dbReference>
<comment type="subunit">
    <text evidence="9">Homodimer, forms a heterotetramer with a Cas1 homodimer.</text>
</comment>
<gene>
    <name evidence="9" type="primary">cas2</name>
    <name evidence="10" type="ORF">SAMN05660835_00917</name>
</gene>
<sequence length="89" mass="10437">MKFLITYDIKSPKRWKKVFGYIKKKGLNIQLSCFEVEMSDYMIGKLLEELSKFIDLKEDVIYTYPLEPNSSAFSVKLGKAEDLNKDYVL</sequence>
<keyword evidence="4 9" id="KW-0479">Metal-binding</keyword>